<dbReference type="InterPro" id="IPR027806">
    <property type="entry name" value="HARBI1_dom"/>
</dbReference>
<dbReference type="AlphaFoldDB" id="A0AAW0PVS9"/>
<evidence type="ECO:0000256" key="3">
    <source>
        <dbReference type="SAM" id="MobiDB-lite"/>
    </source>
</evidence>
<feature type="domain" description="DDE Tnp4" evidence="4">
    <location>
        <begin position="149"/>
        <end position="248"/>
    </location>
</feature>
<gene>
    <name evidence="6" type="ORF">WMY93_006256</name>
</gene>
<feature type="compositionally biased region" description="Polar residues" evidence="3">
    <location>
        <begin position="275"/>
        <end position="284"/>
    </location>
</feature>
<dbReference type="Proteomes" id="UP001460270">
    <property type="component" value="Unassembled WGS sequence"/>
</dbReference>
<evidence type="ECO:0000313" key="7">
    <source>
        <dbReference type="Proteomes" id="UP001460270"/>
    </source>
</evidence>
<feature type="compositionally biased region" description="Low complexity" evidence="3">
    <location>
        <begin position="261"/>
        <end position="274"/>
    </location>
</feature>
<dbReference type="PANTHER" id="PTHR23080">
    <property type="entry name" value="THAP DOMAIN PROTEIN"/>
    <property type="match status" value="1"/>
</dbReference>
<keyword evidence="2" id="KW-0479">Metal-binding</keyword>
<sequence length="284" mass="32427">MEGLMWIEYNTRIIPSLMTIHVTQVSEPPELYKRLLRSDHLSLLYTGLPRRAFWNLSNQLTLDYKNNFQLNARDQVLMTLMKLRLNLLQDDLAERFRVSQSQVSKITSAWYDIMEEKMRCHIPWLPRETIQATLPKCFKEHYPTATCVIDCCDAPLQKPYTFGLRGLHTIRYLVALAPSGMIMFVSAAYGGKNSEKHITKNSDKYITINSGILDLLRPEDVVMVDKGFLISDLLIEQGVQVILPDFTKKWTQQSEEEDNTSSLPLPAPVALLLSDSTSKESSAA</sequence>
<evidence type="ECO:0000259" key="4">
    <source>
        <dbReference type="Pfam" id="PF13359"/>
    </source>
</evidence>
<name>A0AAW0PVS9_9GOBI</name>
<dbReference type="Pfam" id="PF13613">
    <property type="entry name" value="HTH_Tnp_4"/>
    <property type="match status" value="1"/>
</dbReference>
<comment type="cofactor">
    <cofactor evidence="1">
        <name>a divalent metal cation</name>
        <dbReference type="ChEBI" id="CHEBI:60240"/>
    </cofactor>
</comment>
<accession>A0AAW0PVS9</accession>
<comment type="caution">
    <text evidence="6">The sequence shown here is derived from an EMBL/GenBank/DDBJ whole genome shotgun (WGS) entry which is preliminary data.</text>
</comment>
<keyword evidence="7" id="KW-1185">Reference proteome</keyword>
<feature type="domain" description="Transposase Helix-turn-helix" evidence="5">
    <location>
        <begin position="69"/>
        <end position="118"/>
    </location>
</feature>
<dbReference type="EMBL" id="JBBPFD010000004">
    <property type="protein sequence ID" value="KAK7929861.1"/>
    <property type="molecule type" value="Genomic_DNA"/>
</dbReference>
<evidence type="ECO:0000256" key="1">
    <source>
        <dbReference type="ARBA" id="ARBA00001968"/>
    </source>
</evidence>
<protein>
    <recommendedName>
        <fullName evidence="8">DDE Tnp4 domain-containing protein</fullName>
    </recommendedName>
</protein>
<evidence type="ECO:0000313" key="6">
    <source>
        <dbReference type="EMBL" id="KAK7929861.1"/>
    </source>
</evidence>
<reference evidence="7" key="1">
    <citation type="submission" date="2024-04" db="EMBL/GenBank/DDBJ databases">
        <title>Salinicola lusitanus LLJ914,a marine bacterium isolated from the Okinawa Trough.</title>
        <authorList>
            <person name="Li J."/>
        </authorList>
    </citation>
    <scope>NUCLEOTIDE SEQUENCE [LARGE SCALE GENOMIC DNA]</scope>
</reference>
<proteinExistence type="predicted"/>
<evidence type="ECO:0000256" key="2">
    <source>
        <dbReference type="ARBA" id="ARBA00022723"/>
    </source>
</evidence>
<dbReference type="Pfam" id="PF13359">
    <property type="entry name" value="DDE_Tnp_4"/>
    <property type="match status" value="1"/>
</dbReference>
<dbReference type="InterPro" id="IPR027805">
    <property type="entry name" value="Transposase_HTH_dom"/>
</dbReference>
<dbReference type="PANTHER" id="PTHR23080:SF143">
    <property type="entry name" value="SI:DKEY-56D12.4"/>
    <property type="match status" value="1"/>
</dbReference>
<feature type="region of interest" description="Disordered" evidence="3">
    <location>
        <begin position="253"/>
        <end position="284"/>
    </location>
</feature>
<evidence type="ECO:0000259" key="5">
    <source>
        <dbReference type="Pfam" id="PF13613"/>
    </source>
</evidence>
<dbReference type="GO" id="GO:0046872">
    <property type="term" value="F:metal ion binding"/>
    <property type="evidence" value="ECO:0007669"/>
    <property type="project" value="UniProtKB-KW"/>
</dbReference>
<organism evidence="6 7">
    <name type="scientific">Mugilogobius chulae</name>
    <name type="common">yellowstripe goby</name>
    <dbReference type="NCBI Taxonomy" id="88201"/>
    <lineage>
        <taxon>Eukaryota</taxon>
        <taxon>Metazoa</taxon>
        <taxon>Chordata</taxon>
        <taxon>Craniata</taxon>
        <taxon>Vertebrata</taxon>
        <taxon>Euteleostomi</taxon>
        <taxon>Actinopterygii</taxon>
        <taxon>Neopterygii</taxon>
        <taxon>Teleostei</taxon>
        <taxon>Neoteleostei</taxon>
        <taxon>Acanthomorphata</taxon>
        <taxon>Gobiaria</taxon>
        <taxon>Gobiiformes</taxon>
        <taxon>Gobioidei</taxon>
        <taxon>Gobiidae</taxon>
        <taxon>Gobionellinae</taxon>
        <taxon>Mugilogobius</taxon>
    </lineage>
</organism>
<evidence type="ECO:0008006" key="8">
    <source>
        <dbReference type="Google" id="ProtNLM"/>
    </source>
</evidence>